<gene>
    <name evidence="1" type="ORF">ECRASSUSDP1_LOCUS16880</name>
</gene>
<name>A0AAD2D0M5_EUPCR</name>
<evidence type="ECO:0000313" key="1">
    <source>
        <dbReference type="EMBL" id="CAI2375518.1"/>
    </source>
</evidence>
<accession>A0AAD2D0M5</accession>
<proteinExistence type="predicted"/>
<protein>
    <submittedName>
        <fullName evidence="1">Uncharacterized protein</fullName>
    </submittedName>
</protein>
<sequence>MQSTKGTDNTQEQLISPILTLLEKKGVDKPFLSKLRQNNYFVEFLMNGERLCQEGDCNRIYQPFSNKILWLLSQNFARSELLMQMKKESFKCIEVTVELEIKNFNSALIENVKNKYNLLYSLRSSLTRLEFDMYNKRILLFLKSLRKHKFPSVSTVDISFIEDSRPTLNLMTHSFPSKVKELACTGCEFNSDKIQKITIGRYFPELIRILPRVTEIVYLYYFKISERQLRKIYSSCRDKLCLQLCACVLNLKSVPDMSKPLFGCTLETLSFHDCGRSGFSNWAENLDEFENLIHGLSKSEDLRKTLKKLDLRDSFVSFEETERILEKFGINSDIVIQGRAGFQ</sequence>
<reference evidence="1" key="1">
    <citation type="submission" date="2023-07" db="EMBL/GenBank/DDBJ databases">
        <authorList>
            <consortium name="AG Swart"/>
            <person name="Singh M."/>
            <person name="Singh A."/>
            <person name="Seah K."/>
            <person name="Emmerich C."/>
        </authorList>
    </citation>
    <scope>NUCLEOTIDE SEQUENCE</scope>
    <source>
        <strain evidence="1">DP1</strain>
    </source>
</reference>
<dbReference type="AlphaFoldDB" id="A0AAD2D0M5"/>
<comment type="caution">
    <text evidence="1">The sequence shown here is derived from an EMBL/GenBank/DDBJ whole genome shotgun (WGS) entry which is preliminary data.</text>
</comment>
<keyword evidence="2" id="KW-1185">Reference proteome</keyword>
<evidence type="ECO:0000313" key="2">
    <source>
        <dbReference type="Proteomes" id="UP001295684"/>
    </source>
</evidence>
<dbReference type="EMBL" id="CAMPGE010017007">
    <property type="protein sequence ID" value="CAI2375518.1"/>
    <property type="molecule type" value="Genomic_DNA"/>
</dbReference>
<organism evidence="1 2">
    <name type="scientific">Euplotes crassus</name>
    <dbReference type="NCBI Taxonomy" id="5936"/>
    <lineage>
        <taxon>Eukaryota</taxon>
        <taxon>Sar</taxon>
        <taxon>Alveolata</taxon>
        <taxon>Ciliophora</taxon>
        <taxon>Intramacronucleata</taxon>
        <taxon>Spirotrichea</taxon>
        <taxon>Hypotrichia</taxon>
        <taxon>Euplotida</taxon>
        <taxon>Euplotidae</taxon>
        <taxon>Moneuplotes</taxon>
    </lineage>
</organism>
<dbReference type="Proteomes" id="UP001295684">
    <property type="component" value="Unassembled WGS sequence"/>
</dbReference>